<dbReference type="Proteomes" id="UP001151760">
    <property type="component" value="Unassembled WGS sequence"/>
</dbReference>
<name>A0ABQ5GGV2_9ASTR</name>
<organism evidence="2 3">
    <name type="scientific">Tanacetum coccineum</name>
    <dbReference type="NCBI Taxonomy" id="301880"/>
    <lineage>
        <taxon>Eukaryota</taxon>
        <taxon>Viridiplantae</taxon>
        <taxon>Streptophyta</taxon>
        <taxon>Embryophyta</taxon>
        <taxon>Tracheophyta</taxon>
        <taxon>Spermatophyta</taxon>
        <taxon>Magnoliopsida</taxon>
        <taxon>eudicotyledons</taxon>
        <taxon>Gunneridae</taxon>
        <taxon>Pentapetalae</taxon>
        <taxon>asterids</taxon>
        <taxon>campanulids</taxon>
        <taxon>Asterales</taxon>
        <taxon>Asteraceae</taxon>
        <taxon>Asteroideae</taxon>
        <taxon>Anthemideae</taxon>
        <taxon>Anthemidinae</taxon>
        <taxon>Tanacetum</taxon>
    </lineage>
</organism>
<protein>
    <submittedName>
        <fullName evidence="2">Uncharacterized protein</fullName>
    </submittedName>
</protein>
<feature type="region of interest" description="Disordered" evidence="1">
    <location>
        <begin position="1"/>
        <end position="98"/>
    </location>
</feature>
<keyword evidence="3" id="KW-1185">Reference proteome</keyword>
<accession>A0ABQ5GGV2</accession>
<evidence type="ECO:0000256" key="1">
    <source>
        <dbReference type="SAM" id="MobiDB-lite"/>
    </source>
</evidence>
<feature type="compositionally biased region" description="Basic and acidic residues" evidence="1">
    <location>
        <begin position="1"/>
        <end position="13"/>
    </location>
</feature>
<gene>
    <name evidence="2" type="ORF">Tco_1041308</name>
</gene>
<evidence type="ECO:0000313" key="2">
    <source>
        <dbReference type="EMBL" id="GJT74583.1"/>
    </source>
</evidence>
<reference evidence="2" key="1">
    <citation type="journal article" date="2022" name="Int. J. Mol. Sci.">
        <title>Draft Genome of Tanacetum Coccineum: Genomic Comparison of Closely Related Tanacetum-Family Plants.</title>
        <authorList>
            <person name="Yamashiro T."/>
            <person name="Shiraishi A."/>
            <person name="Nakayama K."/>
            <person name="Satake H."/>
        </authorList>
    </citation>
    <scope>NUCLEOTIDE SEQUENCE</scope>
</reference>
<evidence type="ECO:0000313" key="3">
    <source>
        <dbReference type="Proteomes" id="UP001151760"/>
    </source>
</evidence>
<dbReference type="EMBL" id="BQNB010018453">
    <property type="protein sequence ID" value="GJT74583.1"/>
    <property type="molecule type" value="Genomic_DNA"/>
</dbReference>
<feature type="compositionally biased region" description="Polar residues" evidence="1">
    <location>
        <begin position="18"/>
        <end position="32"/>
    </location>
</feature>
<comment type="caution">
    <text evidence="2">The sequence shown here is derived from an EMBL/GenBank/DDBJ whole genome shotgun (WGS) entry which is preliminary data.</text>
</comment>
<feature type="compositionally biased region" description="Basic residues" evidence="1">
    <location>
        <begin position="47"/>
        <end position="66"/>
    </location>
</feature>
<reference evidence="2" key="2">
    <citation type="submission" date="2022-01" db="EMBL/GenBank/DDBJ databases">
        <authorList>
            <person name="Yamashiro T."/>
            <person name="Shiraishi A."/>
            <person name="Satake H."/>
            <person name="Nakayama K."/>
        </authorList>
    </citation>
    <scope>NUCLEOTIDE SEQUENCE</scope>
</reference>
<sequence>MKPSKDSEPKRDYVNFFSGANLQKQKQASKKQVGSDKGKDASLLQKDKRRKTTAKVVTKTKMKKQPLRIGDSIRTDQVPDKMMLQKRNEDYKDDAENQ</sequence>
<proteinExistence type="predicted"/>